<reference evidence="3" key="1">
    <citation type="submission" date="2014-12" db="EMBL/GenBank/DDBJ databases">
        <title>Insight into the proteome of Arion vulgaris.</title>
        <authorList>
            <person name="Aradska J."/>
            <person name="Bulat T."/>
            <person name="Smidak R."/>
            <person name="Sarate P."/>
            <person name="Gangsoo J."/>
            <person name="Sialana F."/>
            <person name="Bilban M."/>
            <person name="Lubec G."/>
        </authorList>
    </citation>
    <scope>NUCLEOTIDE SEQUENCE</scope>
    <source>
        <tissue evidence="3">Skin</tissue>
    </source>
</reference>
<feature type="region of interest" description="Disordered" evidence="1">
    <location>
        <begin position="133"/>
        <end position="190"/>
    </location>
</feature>
<protein>
    <recommendedName>
        <fullName evidence="2">PDZ domain-containing protein</fullName>
    </recommendedName>
</protein>
<evidence type="ECO:0000256" key="1">
    <source>
        <dbReference type="SAM" id="MobiDB-lite"/>
    </source>
</evidence>
<feature type="compositionally biased region" description="Polar residues" evidence="1">
    <location>
        <begin position="406"/>
        <end position="425"/>
    </location>
</feature>
<dbReference type="AlphaFoldDB" id="A0A0B7BEY7"/>
<feature type="region of interest" description="Disordered" evidence="1">
    <location>
        <begin position="89"/>
        <end position="119"/>
    </location>
</feature>
<feature type="domain" description="PDZ" evidence="2">
    <location>
        <begin position="7"/>
        <end position="89"/>
    </location>
</feature>
<feature type="region of interest" description="Disordered" evidence="1">
    <location>
        <begin position="487"/>
        <end position="615"/>
    </location>
</feature>
<dbReference type="PANTHER" id="PTHR11324:SF16">
    <property type="entry name" value="PDZ DOMAIN-CONTAINING PROTEIN 2"/>
    <property type="match status" value="1"/>
</dbReference>
<dbReference type="CDD" id="cd23068">
    <property type="entry name" value="PDZ_ZASP52-like"/>
    <property type="match status" value="1"/>
</dbReference>
<feature type="region of interest" description="Disordered" evidence="1">
    <location>
        <begin position="302"/>
        <end position="335"/>
    </location>
</feature>
<gene>
    <name evidence="3" type="primary">ORF182888</name>
</gene>
<feature type="compositionally biased region" description="Polar residues" evidence="1">
    <location>
        <begin position="548"/>
        <end position="560"/>
    </location>
</feature>
<proteinExistence type="predicted"/>
<evidence type="ECO:0000259" key="2">
    <source>
        <dbReference type="PROSITE" id="PS50106"/>
    </source>
</evidence>
<feature type="compositionally biased region" description="Polar residues" evidence="1">
    <location>
        <begin position="433"/>
        <end position="464"/>
    </location>
</feature>
<organism evidence="3">
    <name type="scientific">Arion vulgaris</name>
    <dbReference type="NCBI Taxonomy" id="1028688"/>
    <lineage>
        <taxon>Eukaryota</taxon>
        <taxon>Metazoa</taxon>
        <taxon>Spiralia</taxon>
        <taxon>Lophotrochozoa</taxon>
        <taxon>Mollusca</taxon>
        <taxon>Gastropoda</taxon>
        <taxon>Heterobranchia</taxon>
        <taxon>Euthyneura</taxon>
        <taxon>Panpulmonata</taxon>
        <taxon>Eupulmonata</taxon>
        <taxon>Stylommatophora</taxon>
        <taxon>Helicina</taxon>
        <taxon>Arionoidea</taxon>
        <taxon>Arionidae</taxon>
        <taxon>Arion</taxon>
    </lineage>
</organism>
<name>A0A0B7BEY7_9EUPU</name>
<dbReference type="Gene3D" id="2.30.42.10">
    <property type="match status" value="1"/>
</dbReference>
<accession>A0A0B7BEY7</accession>
<feature type="compositionally biased region" description="Polar residues" evidence="1">
    <location>
        <begin position="109"/>
        <end position="119"/>
    </location>
</feature>
<dbReference type="SMART" id="SM00228">
    <property type="entry name" value="PDZ"/>
    <property type="match status" value="1"/>
</dbReference>
<evidence type="ECO:0000313" key="3">
    <source>
        <dbReference type="EMBL" id="CEK91422.1"/>
    </source>
</evidence>
<dbReference type="SUPFAM" id="SSF50156">
    <property type="entry name" value="PDZ domain-like"/>
    <property type="match status" value="1"/>
</dbReference>
<dbReference type="PANTHER" id="PTHR11324">
    <property type="entry name" value="IL16-RELATED"/>
    <property type="match status" value="1"/>
</dbReference>
<dbReference type="PROSITE" id="PS50106">
    <property type="entry name" value="PDZ"/>
    <property type="match status" value="1"/>
</dbReference>
<sequence>MLGSRLNVQLHRDSFNTPWGFRLQGGRDVNEPHTVRRVFSNSPAEGQLQRGDVILSINSRDSSYLSYKEFQDILKSGGEVIQLVINRPAPGTSTLPLSPPSVTDKHRAPSQQSHPSYSTAARPITIQMAEPNFYTSYNGPSQQLQHKPPHQPLHVYASPGPQYQHGFERQRSSYSQPPTTPTPTTPVPPWAAQQFAPKKVTKLSKLGGGGFDFGTVYATLPRGASAAHYGGRPQILSQSSYDGPEEVEPARLATGPIPKVCRIRDLGGGGYDFGSAFGSATLPRHGVGRRLSQPVKMPSSAGFGYLPSKMQQNRYGGGRPEYGSDYGYKGYGQSPSQRIHTSLDVTLSPRAAEVSESSPYNSYDQYYQKPQQVYTPTALLLEQQRLQEQQENGDAIAPVWQRRKQFQQGSSQRSEVRIPSSQPGQRISKPSPAATNYSNFGTDYRRSSGQQSTTPWRPESQSKPTPVPVHISSVATYIPVTVQYTSKPAPPPTVPKPSPPAPSAPAQTPPAWQRQEDEETRTPAWRNTLKTTGVKPWERETGYAIEQQPVSIKLSPSETKQPGERDWNQSAVLKVISQDDSRQSKQPPAVAPKPQYSPVQVQQQHFYDEIGASDF</sequence>
<dbReference type="InterPro" id="IPR001478">
    <property type="entry name" value="PDZ"/>
</dbReference>
<dbReference type="InterPro" id="IPR036034">
    <property type="entry name" value="PDZ_sf"/>
</dbReference>
<dbReference type="EMBL" id="HACG01044557">
    <property type="protein sequence ID" value="CEK91422.1"/>
    <property type="molecule type" value="Transcribed_RNA"/>
</dbReference>
<feature type="compositionally biased region" description="Pro residues" evidence="1">
    <location>
        <begin position="178"/>
        <end position="189"/>
    </location>
</feature>
<feature type="region of interest" description="Disordered" evidence="1">
    <location>
        <begin position="403"/>
        <end position="468"/>
    </location>
</feature>
<dbReference type="Pfam" id="PF00595">
    <property type="entry name" value="PDZ"/>
    <property type="match status" value="1"/>
</dbReference>
<feature type="compositionally biased region" description="Pro residues" evidence="1">
    <location>
        <begin position="488"/>
        <end position="503"/>
    </location>
</feature>